<dbReference type="Proteomes" id="UP000765509">
    <property type="component" value="Unassembled WGS sequence"/>
</dbReference>
<reference evidence="1" key="1">
    <citation type="submission" date="2021-03" db="EMBL/GenBank/DDBJ databases">
        <title>Draft genome sequence of rust myrtle Austropuccinia psidii MF-1, a brazilian biotype.</title>
        <authorList>
            <person name="Quecine M.C."/>
            <person name="Pachon D.M.R."/>
            <person name="Bonatelli M.L."/>
            <person name="Correr F.H."/>
            <person name="Franceschini L.M."/>
            <person name="Leite T.F."/>
            <person name="Margarido G.R.A."/>
            <person name="Almeida C.A."/>
            <person name="Ferrarezi J.A."/>
            <person name="Labate C.A."/>
        </authorList>
    </citation>
    <scope>NUCLEOTIDE SEQUENCE</scope>
    <source>
        <strain evidence="1">MF-1</strain>
    </source>
</reference>
<dbReference type="AlphaFoldDB" id="A0A9Q3CSI0"/>
<evidence type="ECO:0000313" key="2">
    <source>
        <dbReference type="Proteomes" id="UP000765509"/>
    </source>
</evidence>
<gene>
    <name evidence="1" type="ORF">O181_028737</name>
</gene>
<evidence type="ECO:0000313" key="1">
    <source>
        <dbReference type="EMBL" id="MBW0489022.1"/>
    </source>
</evidence>
<dbReference type="EMBL" id="AVOT02009890">
    <property type="protein sequence ID" value="MBW0489022.1"/>
    <property type="molecule type" value="Genomic_DNA"/>
</dbReference>
<comment type="caution">
    <text evidence="1">The sequence shown here is derived from an EMBL/GenBank/DDBJ whole genome shotgun (WGS) entry which is preliminary data.</text>
</comment>
<proteinExistence type="predicted"/>
<name>A0A9Q3CSI0_9BASI</name>
<accession>A0A9Q3CSI0</accession>
<keyword evidence="2" id="KW-1185">Reference proteome</keyword>
<organism evidence="1 2">
    <name type="scientific">Austropuccinia psidii MF-1</name>
    <dbReference type="NCBI Taxonomy" id="1389203"/>
    <lineage>
        <taxon>Eukaryota</taxon>
        <taxon>Fungi</taxon>
        <taxon>Dikarya</taxon>
        <taxon>Basidiomycota</taxon>
        <taxon>Pucciniomycotina</taxon>
        <taxon>Pucciniomycetes</taxon>
        <taxon>Pucciniales</taxon>
        <taxon>Sphaerophragmiaceae</taxon>
        <taxon>Austropuccinia</taxon>
    </lineage>
</organism>
<sequence>MCVTLMHPLQGAAGFTCATHKLTCHLKSGLDLLWTPCACVTLRHPHPLIANAARHEGITLFFPLCMYHTYATLALCSGLHPCHLQIINLAHAKLIHSLAGEVTHPSSTSRLVEGPLQYVHVERGGSCVTFINLWLVEGGSDGETTGKM</sequence>
<protein>
    <submittedName>
        <fullName evidence="1">Uncharacterized protein</fullName>
    </submittedName>
</protein>